<comment type="subcellular location">
    <subcellularLocation>
        <location evidence="1">Cell membrane</location>
        <topology evidence="1">Multi-pass membrane protein</topology>
    </subcellularLocation>
</comment>
<dbReference type="Pfam" id="PF02653">
    <property type="entry name" value="BPD_transp_2"/>
    <property type="match status" value="1"/>
</dbReference>
<evidence type="ECO:0000256" key="5">
    <source>
        <dbReference type="ARBA" id="ARBA00023136"/>
    </source>
</evidence>
<reference evidence="8 9" key="1">
    <citation type="submission" date="2017-02" db="EMBL/GenBank/DDBJ databases">
        <authorList>
            <person name="Peterson S.W."/>
        </authorList>
    </citation>
    <scope>NUCLEOTIDE SEQUENCE [LARGE SCALE GENOMIC DNA]</scope>
    <source>
        <strain evidence="8 9">VKM Ac-2059</strain>
    </source>
</reference>
<dbReference type="RefSeq" id="WP_159449478.1">
    <property type="nucleotide sequence ID" value="NZ_FUZP01000001.1"/>
</dbReference>
<dbReference type="OrthoDB" id="3468954at2"/>
<accession>A0A1T5IL18</accession>
<feature type="transmembrane region" description="Helical" evidence="7">
    <location>
        <begin position="237"/>
        <end position="257"/>
    </location>
</feature>
<dbReference type="GO" id="GO:0005886">
    <property type="term" value="C:plasma membrane"/>
    <property type="evidence" value="ECO:0007669"/>
    <property type="project" value="UniProtKB-SubCell"/>
</dbReference>
<feature type="transmembrane region" description="Helical" evidence="7">
    <location>
        <begin position="118"/>
        <end position="135"/>
    </location>
</feature>
<dbReference type="InterPro" id="IPR001851">
    <property type="entry name" value="ABC_transp_permease"/>
</dbReference>
<evidence type="ECO:0000256" key="6">
    <source>
        <dbReference type="SAM" id="MobiDB-lite"/>
    </source>
</evidence>
<keyword evidence="5 7" id="KW-0472">Membrane</keyword>
<protein>
    <submittedName>
        <fullName evidence="8">Monosaccharide ABC transporter membrane protein, CUT2 family</fullName>
    </submittedName>
</protein>
<evidence type="ECO:0000256" key="3">
    <source>
        <dbReference type="ARBA" id="ARBA00022692"/>
    </source>
</evidence>
<proteinExistence type="predicted"/>
<feature type="transmembrane region" description="Helical" evidence="7">
    <location>
        <begin position="40"/>
        <end position="61"/>
    </location>
</feature>
<evidence type="ECO:0000313" key="8">
    <source>
        <dbReference type="EMBL" id="SKC39881.1"/>
    </source>
</evidence>
<feature type="transmembrane region" description="Helical" evidence="7">
    <location>
        <begin position="319"/>
        <end position="341"/>
    </location>
</feature>
<keyword evidence="9" id="KW-1185">Reference proteome</keyword>
<keyword evidence="4 7" id="KW-1133">Transmembrane helix</keyword>
<feature type="transmembrane region" description="Helical" evidence="7">
    <location>
        <begin position="294"/>
        <end position="313"/>
    </location>
</feature>
<evidence type="ECO:0000256" key="2">
    <source>
        <dbReference type="ARBA" id="ARBA00022475"/>
    </source>
</evidence>
<feature type="transmembrane region" description="Helical" evidence="7">
    <location>
        <begin position="73"/>
        <end position="106"/>
    </location>
</feature>
<feature type="region of interest" description="Disordered" evidence="6">
    <location>
        <begin position="1"/>
        <end position="21"/>
    </location>
</feature>
<dbReference type="STRING" id="123320.SAMN06309945_0585"/>
<name>A0A1T5IL18_9MICO</name>
<gene>
    <name evidence="8" type="ORF">SAMN06309945_0585</name>
</gene>
<dbReference type="GO" id="GO:0022857">
    <property type="term" value="F:transmembrane transporter activity"/>
    <property type="evidence" value="ECO:0007669"/>
    <property type="project" value="InterPro"/>
</dbReference>
<dbReference type="PANTHER" id="PTHR32196:SF72">
    <property type="entry name" value="RIBOSE IMPORT PERMEASE PROTEIN RBSC"/>
    <property type="match status" value="1"/>
</dbReference>
<dbReference type="AlphaFoldDB" id="A0A1T5IL18"/>
<dbReference type="Proteomes" id="UP000190857">
    <property type="component" value="Unassembled WGS sequence"/>
</dbReference>
<sequence>MTTLTDSPGRGASTPPPAPTTPTGGAGLSLYRVVHLVQVWLLPALLVVEFVAFSLLSPFFLTPQNLTNVAVNAADLALIAAGLTLVILMGGIDVSTGFAVGMLSWVVASLMAAGQPPIVVFLAALAGGAVVGLLNGMLTARLAIPSIVATLGTSALFQTGLFALWNSRDIFSTPVFPFLSGGARLGELPILVLIVLAVYLVLHLVLTRTTFGRSIYAIGSNVEAAKLSGINVRRVRVIGSVILGLLIGVAACTYLARVGVVQASSGGELTMLAIASVVVGGTSILGGEGSVLRTLGGVVFIVVLDNGIVLAGVPSLWNGLIVGFVILVAVSINGLAVIINARKKRSL</sequence>
<keyword evidence="3 7" id="KW-0812">Transmembrane</keyword>
<dbReference type="CDD" id="cd06579">
    <property type="entry name" value="TM_PBP1_transp_AraH_like"/>
    <property type="match status" value="1"/>
</dbReference>
<dbReference type="PANTHER" id="PTHR32196">
    <property type="entry name" value="ABC TRANSPORTER PERMEASE PROTEIN YPHD-RELATED-RELATED"/>
    <property type="match status" value="1"/>
</dbReference>
<evidence type="ECO:0000256" key="1">
    <source>
        <dbReference type="ARBA" id="ARBA00004651"/>
    </source>
</evidence>
<evidence type="ECO:0000313" key="9">
    <source>
        <dbReference type="Proteomes" id="UP000190857"/>
    </source>
</evidence>
<organism evidence="8 9">
    <name type="scientific">Okibacterium fritillariae</name>
    <dbReference type="NCBI Taxonomy" id="123320"/>
    <lineage>
        <taxon>Bacteria</taxon>
        <taxon>Bacillati</taxon>
        <taxon>Actinomycetota</taxon>
        <taxon>Actinomycetes</taxon>
        <taxon>Micrococcales</taxon>
        <taxon>Microbacteriaceae</taxon>
        <taxon>Okibacterium</taxon>
    </lineage>
</organism>
<dbReference type="EMBL" id="FUZP01000001">
    <property type="protein sequence ID" value="SKC39881.1"/>
    <property type="molecule type" value="Genomic_DNA"/>
</dbReference>
<keyword evidence="2" id="KW-1003">Cell membrane</keyword>
<evidence type="ECO:0000256" key="4">
    <source>
        <dbReference type="ARBA" id="ARBA00022989"/>
    </source>
</evidence>
<feature type="transmembrane region" description="Helical" evidence="7">
    <location>
        <begin position="142"/>
        <end position="165"/>
    </location>
</feature>
<feature type="transmembrane region" description="Helical" evidence="7">
    <location>
        <begin position="269"/>
        <end position="287"/>
    </location>
</feature>
<evidence type="ECO:0000256" key="7">
    <source>
        <dbReference type="SAM" id="Phobius"/>
    </source>
</evidence>
<feature type="transmembrane region" description="Helical" evidence="7">
    <location>
        <begin position="185"/>
        <end position="206"/>
    </location>
</feature>